<organism evidence="3 4">
    <name type="scientific">Gemmobacter caeni</name>
    <dbReference type="NCBI Taxonomy" id="589035"/>
    <lineage>
        <taxon>Bacteria</taxon>
        <taxon>Pseudomonadati</taxon>
        <taxon>Pseudomonadota</taxon>
        <taxon>Alphaproteobacteria</taxon>
        <taxon>Rhodobacterales</taxon>
        <taxon>Paracoccaceae</taxon>
        <taxon>Gemmobacter</taxon>
    </lineage>
</organism>
<comment type="caution">
    <text evidence="3">The sequence shown here is derived from an EMBL/GenBank/DDBJ whole genome shotgun (WGS) entry which is preliminary data.</text>
</comment>
<gene>
    <name evidence="3" type="ORF">C8N34_101374</name>
</gene>
<dbReference type="GO" id="GO:0005509">
    <property type="term" value="F:calcium ion binding"/>
    <property type="evidence" value="ECO:0007669"/>
    <property type="project" value="InterPro"/>
</dbReference>
<dbReference type="Pfam" id="PF00353">
    <property type="entry name" value="HemolysinCabind"/>
    <property type="match status" value="2"/>
</dbReference>
<dbReference type="SUPFAM" id="SSF51120">
    <property type="entry name" value="beta-Roll"/>
    <property type="match status" value="1"/>
</dbReference>
<proteinExistence type="predicted"/>
<protein>
    <submittedName>
        <fullName evidence="3">Hemolysin type calcium-binding protein</fullName>
    </submittedName>
</protein>
<dbReference type="GO" id="GO:0005576">
    <property type="term" value="C:extracellular region"/>
    <property type="evidence" value="ECO:0007669"/>
    <property type="project" value="UniProtKB-SubCell"/>
</dbReference>
<dbReference type="OrthoDB" id="7861531at2"/>
<name>A0A2T6BBM0_9RHOB</name>
<comment type="subcellular location">
    <subcellularLocation>
        <location evidence="1">Secreted</location>
    </subcellularLocation>
</comment>
<dbReference type="PRINTS" id="PR00313">
    <property type="entry name" value="CABNDNGRPT"/>
</dbReference>
<dbReference type="Gene3D" id="2.150.10.10">
    <property type="entry name" value="Serralysin-like metalloprotease, C-terminal"/>
    <property type="match status" value="1"/>
</dbReference>
<dbReference type="PANTHER" id="PTHR38340:SF1">
    <property type="entry name" value="S-LAYER PROTEIN"/>
    <property type="match status" value="1"/>
</dbReference>
<dbReference type="InterPro" id="IPR050557">
    <property type="entry name" value="RTX_toxin/Mannuronan_C5-epim"/>
</dbReference>
<evidence type="ECO:0000256" key="2">
    <source>
        <dbReference type="ARBA" id="ARBA00022525"/>
    </source>
</evidence>
<dbReference type="InterPro" id="IPR018511">
    <property type="entry name" value="Hemolysin-typ_Ca-bd_CS"/>
</dbReference>
<dbReference type="EMBL" id="QBKP01000001">
    <property type="protein sequence ID" value="PTX53458.1"/>
    <property type="molecule type" value="Genomic_DNA"/>
</dbReference>
<dbReference type="PANTHER" id="PTHR38340">
    <property type="entry name" value="S-LAYER PROTEIN"/>
    <property type="match status" value="1"/>
</dbReference>
<dbReference type="AlphaFoldDB" id="A0A2T6BBM0"/>
<dbReference type="Proteomes" id="UP000244224">
    <property type="component" value="Unassembled WGS sequence"/>
</dbReference>
<evidence type="ECO:0000313" key="3">
    <source>
        <dbReference type="EMBL" id="PTX53458.1"/>
    </source>
</evidence>
<reference evidence="3 4" key="1">
    <citation type="submission" date="2018-04" db="EMBL/GenBank/DDBJ databases">
        <title>Genomic Encyclopedia of Archaeal and Bacterial Type Strains, Phase II (KMG-II): from individual species to whole genera.</title>
        <authorList>
            <person name="Goeker M."/>
        </authorList>
    </citation>
    <scope>NUCLEOTIDE SEQUENCE [LARGE SCALE GENOMIC DNA]</scope>
    <source>
        <strain evidence="3 4">DSM 21823</strain>
    </source>
</reference>
<dbReference type="RefSeq" id="WP_108127144.1">
    <property type="nucleotide sequence ID" value="NZ_QBKP01000001.1"/>
</dbReference>
<accession>A0A2T6BBM0</accession>
<dbReference type="PROSITE" id="PS00330">
    <property type="entry name" value="HEMOLYSIN_CALCIUM"/>
    <property type="match status" value="2"/>
</dbReference>
<keyword evidence="4" id="KW-1185">Reference proteome</keyword>
<evidence type="ECO:0000313" key="4">
    <source>
        <dbReference type="Proteomes" id="UP000244224"/>
    </source>
</evidence>
<sequence length="448" mass="47296">MSTLRINTSLVDVIQKTVAQIGAKPGLYLPSLKYADRLDLFGDVIDAVTPRVTQLSSTKITLAFSAESNWTLSLAGKGISPVGNIQTLIEAIQDGVAKGEFDSLTLKQGKTTLMNIDFSPTGYTLKTGTDTLRITGSLPDSMADIYAIAAVVGQIGDLEDMTPSQREQLADALSDYGITGLSLTNATREVFSFSLTEDTLALKLFGYTLQFDGVFPTNFGEMLTVGWDLLAQMGEDPDLSSIAGLALDGMKLTAPDGTTLMNLTGPLDTSDPGHIDRFVVDGVRSPVGTILMFDPTAEGDRDNELIMGTWGRDSLSGNGGRDHLIGYKGNDMLSGGTGADTLVGSQGNDSLYGGSQNDRLEGGVGRDVLTGGKGADHFVFGNGSGRDTITDYRDGTDKIVIGWSRADSFADLTITDTSLGARITDGKNIVILHDVAASVLDAGDFIFA</sequence>
<evidence type="ECO:0000256" key="1">
    <source>
        <dbReference type="ARBA" id="ARBA00004613"/>
    </source>
</evidence>
<keyword evidence="2" id="KW-0964">Secreted</keyword>
<dbReference type="InterPro" id="IPR001343">
    <property type="entry name" value="Hemolysn_Ca-bd"/>
</dbReference>
<dbReference type="InterPro" id="IPR011049">
    <property type="entry name" value="Serralysin-like_metalloprot_C"/>
</dbReference>